<comment type="caution">
    <text evidence="1">The sequence shown here is derived from an EMBL/GenBank/DDBJ whole genome shotgun (WGS) entry which is preliminary data.</text>
</comment>
<keyword evidence="2" id="KW-1185">Reference proteome</keyword>
<organism evidence="1 2">
    <name type="scientific">Funneliformis caledonium</name>
    <dbReference type="NCBI Taxonomy" id="1117310"/>
    <lineage>
        <taxon>Eukaryota</taxon>
        <taxon>Fungi</taxon>
        <taxon>Fungi incertae sedis</taxon>
        <taxon>Mucoromycota</taxon>
        <taxon>Glomeromycotina</taxon>
        <taxon>Glomeromycetes</taxon>
        <taxon>Glomerales</taxon>
        <taxon>Glomeraceae</taxon>
        <taxon>Funneliformis</taxon>
    </lineage>
</organism>
<dbReference type="AlphaFoldDB" id="A0A9N9GAC3"/>
<evidence type="ECO:0000313" key="2">
    <source>
        <dbReference type="Proteomes" id="UP000789570"/>
    </source>
</evidence>
<name>A0A9N9GAC3_9GLOM</name>
<dbReference type="OrthoDB" id="2433120at2759"/>
<gene>
    <name evidence="1" type="ORF">FCALED_LOCUS7965</name>
</gene>
<dbReference type="EMBL" id="CAJVPQ010002228">
    <property type="protein sequence ID" value="CAG8588483.1"/>
    <property type="molecule type" value="Genomic_DNA"/>
</dbReference>
<evidence type="ECO:0000313" key="1">
    <source>
        <dbReference type="EMBL" id="CAG8588483.1"/>
    </source>
</evidence>
<sequence length="117" mass="13837">GYWEPFTNSDILDKYQNLVHDAVDLMNSGLQPMFSKRLIDLQHVYKNAVEEHLKNNMKKQTLYKYFDAYDNLVNPKAKPVTFQKEAANYDEDFPNAQLYYAIIVMNGKDVKRKLKRQ</sequence>
<accession>A0A9N9GAC3</accession>
<protein>
    <submittedName>
        <fullName evidence="1">12221_t:CDS:1</fullName>
    </submittedName>
</protein>
<feature type="non-terminal residue" evidence="1">
    <location>
        <position position="1"/>
    </location>
</feature>
<reference evidence="1" key="1">
    <citation type="submission" date="2021-06" db="EMBL/GenBank/DDBJ databases">
        <authorList>
            <person name="Kallberg Y."/>
            <person name="Tangrot J."/>
            <person name="Rosling A."/>
        </authorList>
    </citation>
    <scope>NUCLEOTIDE SEQUENCE</scope>
    <source>
        <strain evidence="1">UK204</strain>
    </source>
</reference>
<dbReference type="Proteomes" id="UP000789570">
    <property type="component" value="Unassembled WGS sequence"/>
</dbReference>
<proteinExistence type="predicted"/>